<dbReference type="KEGG" id="qdo:H9Q78_14275"/>
<dbReference type="RefSeq" id="WP_249302692.1">
    <property type="nucleotide sequence ID" value="NZ_CP060634.1"/>
</dbReference>
<keyword evidence="2" id="KW-1185">Reference proteome</keyword>
<dbReference type="InterPro" id="IPR036638">
    <property type="entry name" value="HLH_DNA-bd_sf"/>
</dbReference>
<dbReference type="GO" id="GO:0043937">
    <property type="term" value="P:regulation of sporulation"/>
    <property type="evidence" value="ECO:0007669"/>
    <property type="project" value="InterPro"/>
</dbReference>
<proteinExistence type="predicted"/>
<organism evidence="1 2">
    <name type="scientific">Qiania dongpingensis</name>
    <dbReference type="NCBI Taxonomy" id="2763669"/>
    <lineage>
        <taxon>Bacteria</taxon>
        <taxon>Bacillati</taxon>
        <taxon>Bacillota</taxon>
        <taxon>Clostridia</taxon>
        <taxon>Lachnospirales</taxon>
        <taxon>Lachnospiraceae</taxon>
        <taxon>Qiania</taxon>
    </lineage>
</organism>
<dbReference type="Proteomes" id="UP000515823">
    <property type="component" value="Chromosome"/>
</dbReference>
<evidence type="ECO:0000313" key="1">
    <source>
        <dbReference type="EMBL" id="QNM05572.1"/>
    </source>
</evidence>
<dbReference type="Gene3D" id="4.10.280.10">
    <property type="entry name" value="Helix-loop-helix DNA-binding domain"/>
    <property type="match status" value="1"/>
</dbReference>
<reference evidence="1 2" key="1">
    <citation type="submission" date="2020-08" db="EMBL/GenBank/DDBJ databases">
        <authorList>
            <person name="Liu C."/>
            <person name="Sun Q."/>
        </authorList>
    </citation>
    <scope>NUCLEOTIDE SEQUENCE [LARGE SCALE GENOMIC DNA]</scope>
    <source>
        <strain evidence="1 2">NSJ-38</strain>
    </source>
</reference>
<protein>
    <submittedName>
        <fullName evidence="1">Spo0E family sporulation regulatory protein-aspartic acid phosphatase</fullName>
    </submittedName>
</protein>
<dbReference type="GO" id="GO:0046983">
    <property type="term" value="F:protein dimerization activity"/>
    <property type="evidence" value="ECO:0007669"/>
    <property type="project" value="InterPro"/>
</dbReference>
<dbReference type="SUPFAM" id="SSF140500">
    <property type="entry name" value="BAS1536-like"/>
    <property type="match status" value="1"/>
</dbReference>
<evidence type="ECO:0000313" key="2">
    <source>
        <dbReference type="Proteomes" id="UP000515823"/>
    </source>
</evidence>
<dbReference type="InterPro" id="IPR018540">
    <property type="entry name" value="Spo0E-like"/>
</dbReference>
<dbReference type="InterPro" id="IPR037208">
    <property type="entry name" value="Spo0E-like_sf"/>
</dbReference>
<name>A0A7G9G440_9FIRM</name>
<gene>
    <name evidence="1" type="ORF">H9Q78_14275</name>
</gene>
<dbReference type="AlphaFoldDB" id="A0A7G9G440"/>
<dbReference type="EMBL" id="CP060634">
    <property type="protein sequence ID" value="QNM05572.1"/>
    <property type="molecule type" value="Genomic_DNA"/>
</dbReference>
<sequence length="48" mass="5783">MDLKEKIERIRSELGEAIERKDAPDRILHLSRKLDLLIERYLEYSAKK</sequence>
<accession>A0A7G9G440</accession>
<dbReference type="Pfam" id="PF09388">
    <property type="entry name" value="SpoOE-like"/>
    <property type="match status" value="1"/>
</dbReference>